<keyword evidence="2" id="KW-0479">Metal-binding</keyword>
<proteinExistence type="predicted"/>
<evidence type="ECO:0000256" key="3">
    <source>
        <dbReference type="ARBA" id="ARBA00022737"/>
    </source>
</evidence>
<keyword evidence="4" id="KW-0408">Iron</keyword>
<dbReference type="GO" id="GO:0051539">
    <property type="term" value="F:4 iron, 4 sulfur cluster binding"/>
    <property type="evidence" value="ECO:0007669"/>
    <property type="project" value="UniProtKB-KW"/>
</dbReference>
<keyword evidence="3" id="KW-0677">Repeat</keyword>
<gene>
    <name evidence="7" type="ORF">KB1_15230</name>
</gene>
<dbReference type="EMBL" id="AP024747">
    <property type="protein sequence ID" value="BCY25533.1"/>
    <property type="molecule type" value="Genomic_DNA"/>
</dbReference>
<dbReference type="InterPro" id="IPR004017">
    <property type="entry name" value="Cys_rich_dom"/>
</dbReference>
<reference evidence="7" key="1">
    <citation type="submission" date="2021-06" db="EMBL/GenBank/DDBJ databases">
        <title>Genome sequence of Cutibacterium modestum strain KB17-24694.</title>
        <authorList>
            <person name="Dekio I."/>
            <person name="Asahina A."/>
            <person name="Nishida M."/>
        </authorList>
    </citation>
    <scope>NUCLEOTIDE SEQUENCE</scope>
    <source>
        <strain evidence="7">KB17-24694</strain>
    </source>
</reference>
<organism evidence="7 8">
    <name type="scientific">Cutibacterium modestum</name>
    <dbReference type="NCBI Taxonomy" id="2559073"/>
    <lineage>
        <taxon>Bacteria</taxon>
        <taxon>Bacillati</taxon>
        <taxon>Actinomycetota</taxon>
        <taxon>Actinomycetes</taxon>
        <taxon>Propionibacteriales</taxon>
        <taxon>Propionibacteriaceae</taxon>
        <taxon>Cutibacterium</taxon>
    </lineage>
</organism>
<evidence type="ECO:0000256" key="4">
    <source>
        <dbReference type="ARBA" id="ARBA00023004"/>
    </source>
</evidence>
<dbReference type="Pfam" id="PF02754">
    <property type="entry name" value="CCG"/>
    <property type="match status" value="2"/>
</dbReference>
<dbReference type="GO" id="GO:0016491">
    <property type="term" value="F:oxidoreductase activity"/>
    <property type="evidence" value="ECO:0007669"/>
    <property type="project" value="UniProtKB-ARBA"/>
</dbReference>
<dbReference type="AlphaFoldDB" id="A0AAD1KPS8"/>
<keyword evidence="1" id="KW-0004">4Fe-4S</keyword>
<keyword evidence="5" id="KW-0411">Iron-sulfur</keyword>
<protein>
    <recommendedName>
        <fullName evidence="6">Cysteine-rich domain-containing protein</fullName>
    </recommendedName>
</protein>
<feature type="domain" description="Cysteine-rich" evidence="6">
    <location>
        <begin position="3"/>
        <end position="90"/>
    </location>
</feature>
<evidence type="ECO:0000313" key="7">
    <source>
        <dbReference type="EMBL" id="BCY25533.1"/>
    </source>
</evidence>
<evidence type="ECO:0000256" key="1">
    <source>
        <dbReference type="ARBA" id="ARBA00022485"/>
    </source>
</evidence>
<feature type="domain" description="Cysteine-rich" evidence="6">
    <location>
        <begin position="133"/>
        <end position="212"/>
    </location>
</feature>
<dbReference type="GO" id="GO:0046872">
    <property type="term" value="F:metal ion binding"/>
    <property type="evidence" value="ECO:0007669"/>
    <property type="project" value="UniProtKB-KW"/>
</dbReference>
<evidence type="ECO:0000313" key="8">
    <source>
        <dbReference type="Proteomes" id="UP000825072"/>
    </source>
</evidence>
<evidence type="ECO:0000259" key="6">
    <source>
        <dbReference type="Pfam" id="PF02754"/>
    </source>
</evidence>
<evidence type="ECO:0000256" key="5">
    <source>
        <dbReference type="ARBA" id="ARBA00023014"/>
    </source>
</evidence>
<evidence type="ECO:0000256" key="2">
    <source>
        <dbReference type="ARBA" id="ARBA00022723"/>
    </source>
</evidence>
<dbReference type="PANTHER" id="PTHR32479:SF19">
    <property type="entry name" value="ANAEROBIC GLYCEROL-3-PHOSPHATE DEHYDROGENASE SUBUNIT C"/>
    <property type="match status" value="1"/>
</dbReference>
<accession>A0AAD1KPS8</accession>
<name>A0AAD1KPS8_9ACTN</name>
<sequence>MVYLPACVNTMFGGAIPGEKTTEFAIISLLTAAGIGVTVPEGINSLCCGTPWKSKGMTKGYETMRRRVVNVMRRATRGGELTVISDAVSCSEGFVHELEYEGATGIQVVDAVQYVADKVLPIMPVLPKVATAALHPTCSSTRMNWSDSLKRCAEAVADEVVVADTWGCCGFAEDRSMLHPELTESATRREADELGQRKFDLYLSANRTCELGMERATGKSWRHVLSVLAERMVEYAPA</sequence>
<dbReference type="PANTHER" id="PTHR32479">
    <property type="entry name" value="GLYCOLATE OXIDASE IRON-SULFUR SUBUNIT"/>
    <property type="match status" value="1"/>
</dbReference>
<dbReference type="Proteomes" id="UP000825072">
    <property type="component" value="Chromosome 1"/>
</dbReference>